<keyword evidence="2" id="KW-1185">Reference proteome</keyword>
<dbReference type="EMBL" id="KQ435733">
    <property type="protein sequence ID" value="KOX77230.1"/>
    <property type="molecule type" value="Genomic_DNA"/>
</dbReference>
<dbReference type="AlphaFoldDB" id="A0A0M9A4S3"/>
<reference evidence="1 2" key="1">
    <citation type="submission" date="2015-07" db="EMBL/GenBank/DDBJ databases">
        <title>The genome of Melipona quadrifasciata.</title>
        <authorList>
            <person name="Pan H."/>
            <person name="Kapheim K."/>
        </authorList>
    </citation>
    <scope>NUCLEOTIDE SEQUENCE [LARGE SCALE GENOMIC DNA]</scope>
    <source>
        <strain evidence="1">0111107301</strain>
        <tissue evidence="1">Whole body</tissue>
    </source>
</reference>
<accession>A0A0M9A4S3</accession>
<organism evidence="1 2">
    <name type="scientific">Melipona quadrifasciata</name>
    <dbReference type="NCBI Taxonomy" id="166423"/>
    <lineage>
        <taxon>Eukaryota</taxon>
        <taxon>Metazoa</taxon>
        <taxon>Ecdysozoa</taxon>
        <taxon>Arthropoda</taxon>
        <taxon>Hexapoda</taxon>
        <taxon>Insecta</taxon>
        <taxon>Pterygota</taxon>
        <taxon>Neoptera</taxon>
        <taxon>Endopterygota</taxon>
        <taxon>Hymenoptera</taxon>
        <taxon>Apocrita</taxon>
        <taxon>Aculeata</taxon>
        <taxon>Apoidea</taxon>
        <taxon>Anthophila</taxon>
        <taxon>Apidae</taxon>
        <taxon>Melipona</taxon>
    </lineage>
</organism>
<gene>
    <name evidence="1" type="ORF">WN51_10836</name>
</gene>
<dbReference type="Proteomes" id="UP000053105">
    <property type="component" value="Unassembled WGS sequence"/>
</dbReference>
<name>A0A0M9A4S3_9HYME</name>
<evidence type="ECO:0000313" key="2">
    <source>
        <dbReference type="Proteomes" id="UP000053105"/>
    </source>
</evidence>
<proteinExistence type="predicted"/>
<evidence type="ECO:0000313" key="1">
    <source>
        <dbReference type="EMBL" id="KOX77230.1"/>
    </source>
</evidence>
<sequence length="83" mass="9758">MAWLRNEKNRKIEKLRIEQGERDLCNVQVDEEEERRCNPGSGGLCVTVRKGNGKNGRGAGWNMKKNIRARACMYMYEERERKL</sequence>
<protein>
    <submittedName>
        <fullName evidence="1">Uncharacterized protein</fullName>
    </submittedName>
</protein>